<dbReference type="SMART" id="SM01204">
    <property type="entry name" value="FIST_C"/>
    <property type="match status" value="1"/>
</dbReference>
<dbReference type="InterPro" id="IPR001810">
    <property type="entry name" value="F-box_dom"/>
</dbReference>
<dbReference type="AlphaFoldDB" id="A0A1U7ZM81"/>
<dbReference type="CDD" id="cd09917">
    <property type="entry name" value="F-box_SF"/>
    <property type="match status" value="1"/>
</dbReference>
<keyword evidence="2" id="KW-1185">Reference proteome</keyword>
<reference evidence="3" key="1">
    <citation type="submission" date="2025-08" db="UniProtKB">
        <authorList>
            <consortium name="RefSeq"/>
        </authorList>
    </citation>
    <scope>IDENTIFICATION</scope>
</reference>
<dbReference type="GO" id="GO:0032436">
    <property type="term" value="P:positive regulation of proteasomal ubiquitin-dependent protein catabolic process"/>
    <property type="evidence" value="ECO:0000318"/>
    <property type="project" value="GO_Central"/>
</dbReference>
<dbReference type="InterPro" id="IPR036047">
    <property type="entry name" value="F-box-like_dom_sf"/>
</dbReference>
<protein>
    <submittedName>
        <fullName evidence="3">F-box/LRR-repeat protein At5g63520 isoform X1</fullName>
    </submittedName>
</protein>
<dbReference type="InterPro" id="IPR019494">
    <property type="entry name" value="FIST_C"/>
</dbReference>
<dbReference type="InParanoid" id="A0A1U7ZM81"/>
<dbReference type="SUPFAM" id="SSF81383">
    <property type="entry name" value="F-box domain"/>
    <property type="match status" value="1"/>
</dbReference>
<dbReference type="RefSeq" id="XP_010249059.1">
    <property type="nucleotide sequence ID" value="XM_010250757.2"/>
</dbReference>
<dbReference type="eggNOG" id="ENOG502QT6J">
    <property type="taxonomic scope" value="Eukaryota"/>
</dbReference>
<dbReference type="Pfam" id="PF00646">
    <property type="entry name" value="F-box"/>
    <property type="match status" value="1"/>
</dbReference>
<dbReference type="GeneID" id="104591758"/>
<feature type="domain" description="FIST C-domain" evidence="1">
    <location>
        <begin position="359"/>
        <end position="520"/>
    </location>
</feature>
<dbReference type="Proteomes" id="UP000189703">
    <property type="component" value="Unplaced"/>
</dbReference>
<accession>A0A1U7ZM81</accession>
<evidence type="ECO:0000259" key="1">
    <source>
        <dbReference type="SMART" id="SM01204"/>
    </source>
</evidence>
<dbReference type="KEGG" id="nnu:104591758"/>
<dbReference type="STRING" id="4432.A0A1U7ZM81"/>
<dbReference type="GO" id="GO:0000209">
    <property type="term" value="P:protein polyubiquitination"/>
    <property type="evidence" value="ECO:0000318"/>
    <property type="project" value="GO_Central"/>
</dbReference>
<organism evidence="2 3">
    <name type="scientific">Nelumbo nucifera</name>
    <name type="common">Sacred lotus</name>
    <dbReference type="NCBI Taxonomy" id="4432"/>
    <lineage>
        <taxon>Eukaryota</taxon>
        <taxon>Viridiplantae</taxon>
        <taxon>Streptophyta</taxon>
        <taxon>Embryophyta</taxon>
        <taxon>Tracheophyta</taxon>
        <taxon>Spermatophyta</taxon>
        <taxon>Magnoliopsida</taxon>
        <taxon>Proteales</taxon>
        <taxon>Nelumbonaceae</taxon>
        <taxon>Nelumbo</taxon>
    </lineage>
</organism>
<dbReference type="OrthoDB" id="509497at2759"/>
<dbReference type="PANTHER" id="PTHR14939">
    <property type="entry name" value="F-BOX ONLY PROTEIN 22"/>
    <property type="match status" value="1"/>
</dbReference>
<dbReference type="OMA" id="VRNIREC"/>
<evidence type="ECO:0000313" key="3">
    <source>
        <dbReference type="RefSeq" id="XP_010249059.1"/>
    </source>
</evidence>
<sequence>MEPPPRPPRNVMEAGGGLGITSIGEDILQIILSKLPALSFASAACVSSTWHRLCALILSRPKLLSALSLNPRLEIAVKETLDKVLSQPIRPHFAIACVGRKFSLKKTHQLVRAKLGSRIPIVVSAAGGIIGSDALTNEFEEVKWEEDDSGENQMHNSPANVNRGIVLIVGFMPGLKVNAIPLLRSREEPPQEAMMNKFVMDIKDYTASISGCSSPTGILMFADQNSDMKPVLHKMDYALSEETVIVGDESGCFLYSSGDDSLTSGGSQGYFSCKNTKQPSYGNYNCDAVALVFARDRGKPHAGLGEIQFHLALSTGVSPVGPTYKGASVRVNKGKESACSTWLTARREGFVEKFDGQRILHDIDDEMGNGIFCDDLYIGVVKRRKCSIGSEKGRLVSSLAFHEVLGGDEEYLYVKGNGIKTGDPFRFYHPDPKVALTSRNNVFEDFRILKQDLYCKGCHHVRGTAEAGERKLVFGGLVFSCYGRGESFFGCPKVDSLAFLEDFPGIPLAGMFCGGEIGRGFASSAMQYDSEERSTPSCCLHVYSTVYLVMLYTSKSPEC</sequence>
<evidence type="ECO:0000313" key="2">
    <source>
        <dbReference type="Proteomes" id="UP000189703"/>
    </source>
</evidence>
<dbReference type="FunCoup" id="A0A1U7ZM81">
    <property type="interactions" value="512"/>
</dbReference>
<proteinExistence type="predicted"/>
<name>A0A1U7ZM81_NELNU</name>
<gene>
    <name evidence="3" type="primary">LOC104591758</name>
</gene>
<dbReference type="PANTHER" id="PTHR14939:SF5">
    <property type="entry name" value="F-BOX ONLY PROTEIN 22"/>
    <property type="match status" value="1"/>
</dbReference>